<name>A0ABS7XYF9_9FLAO</name>
<dbReference type="InterPro" id="IPR005467">
    <property type="entry name" value="His_kinase_dom"/>
</dbReference>
<evidence type="ECO:0000256" key="5">
    <source>
        <dbReference type="ARBA" id="ARBA00022777"/>
    </source>
</evidence>
<dbReference type="InterPro" id="IPR050351">
    <property type="entry name" value="BphY/WalK/GraS-like"/>
</dbReference>
<dbReference type="InterPro" id="IPR003661">
    <property type="entry name" value="HisK_dim/P_dom"/>
</dbReference>
<dbReference type="Pfam" id="PF02518">
    <property type="entry name" value="HATPase_c"/>
    <property type="match status" value="1"/>
</dbReference>
<dbReference type="InterPro" id="IPR036890">
    <property type="entry name" value="HATPase_C_sf"/>
</dbReference>
<evidence type="ECO:0000313" key="7">
    <source>
        <dbReference type="EMBL" id="MCA0152069.1"/>
    </source>
</evidence>
<dbReference type="SUPFAM" id="SSF47384">
    <property type="entry name" value="Homodimeric domain of signal transducing histidine kinase"/>
    <property type="match status" value="1"/>
</dbReference>
<evidence type="ECO:0000256" key="1">
    <source>
        <dbReference type="ARBA" id="ARBA00000085"/>
    </source>
</evidence>
<evidence type="ECO:0000256" key="4">
    <source>
        <dbReference type="ARBA" id="ARBA00022679"/>
    </source>
</evidence>
<dbReference type="PROSITE" id="PS50109">
    <property type="entry name" value="HIS_KIN"/>
    <property type="match status" value="1"/>
</dbReference>
<dbReference type="CDD" id="cd00082">
    <property type="entry name" value="HisKA"/>
    <property type="match status" value="1"/>
</dbReference>
<dbReference type="SMART" id="SM00388">
    <property type="entry name" value="HisKA"/>
    <property type="match status" value="1"/>
</dbReference>
<proteinExistence type="predicted"/>
<dbReference type="PRINTS" id="PR00344">
    <property type="entry name" value="BCTRLSENSOR"/>
</dbReference>
<protein>
    <recommendedName>
        <fullName evidence="2">histidine kinase</fullName>
        <ecNumber evidence="2">2.7.13.3</ecNumber>
    </recommendedName>
</protein>
<dbReference type="InterPro" id="IPR036097">
    <property type="entry name" value="HisK_dim/P_sf"/>
</dbReference>
<dbReference type="SMART" id="SM00387">
    <property type="entry name" value="HATPase_c"/>
    <property type="match status" value="1"/>
</dbReference>
<dbReference type="Gene3D" id="3.30.565.10">
    <property type="entry name" value="Histidine kinase-like ATPase, C-terminal domain"/>
    <property type="match status" value="1"/>
</dbReference>
<dbReference type="Pfam" id="PF00512">
    <property type="entry name" value="HisKA"/>
    <property type="match status" value="1"/>
</dbReference>
<keyword evidence="3" id="KW-0597">Phosphoprotein</keyword>
<comment type="catalytic activity">
    <reaction evidence="1">
        <text>ATP + protein L-histidine = ADP + protein N-phospho-L-histidine.</text>
        <dbReference type="EC" id="2.7.13.3"/>
    </reaction>
</comment>
<evidence type="ECO:0000313" key="8">
    <source>
        <dbReference type="Proteomes" id="UP001198402"/>
    </source>
</evidence>
<evidence type="ECO:0000259" key="6">
    <source>
        <dbReference type="PROSITE" id="PS50109"/>
    </source>
</evidence>
<dbReference type="PANTHER" id="PTHR42878:SF15">
    <property type="entry name" value="BACTERIOPHYTOCHROME"/>
    <property type="match status" value="1"/>
</dbReference>
<keyword evidence="8" id="KW-1185">Reference proteome</keyword>
<dbReference type="Proteomes" id="UP001198402">
    <property type="component" value="Unassembled WGS sequence"/>
</dbReference>
<gene>
    <name evidence="7" type="ORF">LBV24_02500</name>
</gene>
<evidence type="ECO:0000256" key="2">
    <source>
        <dbReference type="ARBA" id="ARBA00012438"/>
    </source>
</evidence>
<sequence length="382" mass="43754">MKIENHILGILQLYEYGMAIGKSLDYKESCDLFLKLILKRKNLNAAWILETDDNKMSSTYSIPFGEKVEEAYSSEFYKILNDIKDWTLLDNTTIISKIAPITITNGYVAIFNLKEQGYLFLYSKKQNITTKDLSQLQPVINKFSINLKACKAFREQQNLLHNLEVQNQELSDYAHMVSHDLKSPLRSIDTLTTWLKDDYSEKLGDSGAKQISTIRDSVEKMDTLINGILEYSTIGKNKVSTYKVNLNLLLKDLIKMIQIPDNIEVIVKELPVIIGDKYRLQQLFQNLISNAVAYNDKAQGKIIVGCEDRGDTYEFYVKDNGKGIDKVYFDKIFRAFEKLENNAESTGIGLSIVKKIVDLYGGRIWLESQVSEGTTFYFTLKK</sequence>
<feature type="domain" description="Histidine kinase" evidence="6">
    <location>
        <begin position="176"/>
        <end position="382"/>
    </location>
</feature>
<reference evidence="8" key="1">
    <citation type="submission" date="2023-07" db="EMBL/GenBank/DDBJ databases">
        <authorList>
            <person name="Yue Y."/>
        </authorList>
    </citation>
    <scope>NUCLEOTIDE SEQUENCE [LARGE SCALE GENOMIC DNA]</scope>
    <source>
        <strain evidence="8">2Y89</strain>
    </source>
</reference>
<keyword evidence="5 7" id="KW-0418">Kinase</keyword>
<evidence type="ECO:0000256" key="3">
    <source>
        <dbReference type="ARBA" id="ARBA00022553"/>
    </source>
</evidence>
<dbReference type="SUPFAM" id="SSF55874">
    <property type="entry name" value="ATPase domain of HSP90 chaperone/DNA topoisomerase II/histidine kinase"/>
    <property type="match status" value="1"/>
</dbReference>
<dbReference type="EC" id="2.7.13.3" evidence="2"/>
<dbReference type="InterPro" id="IPR003594">
    <property type="entry name" value="HATPase_dom"/>
</dbReference>
<comment type="caution">
    <text evidence="7">The sequence shown here is derived from an EMBL/GenBank/DDBJ whole genome shotgun (WGS) entry which is preliminary data.</text>
</comment>
<dbReference type="PANTHER" id="PTHR42878">
    <property type="entry name" value="TWO-COMPONENT HISTIDINE KINASE"/>
    <property type="match status" value="1"/>
</dbReference>
<accession>A0ABS7XYF9</accession>
<dbReference type="GO" id="GO:0016301">
    <property type="term" value="F:kinase activity"/>
    <property type="evidence" value="ECO:0007669"/>
    <property type="project" value="UniProtKB-KW"/>
</dbReference>
<organism evidence="7 8">
    <name type="scientific">Winogradskyella vincentii</name>
    <dbReference type="NCBI Taxonomy" id="2877122"/>
    <lineage>
        <taxon>Bacteria</taxon>
        <taxon>Pseudomonadati</taxon>
        <taxon>Bacteroidota</taxon>
        <taxon>Flavobacteriia</taxon>
        <taxon>Flavobacteriales</taxon>
        <taxon>Flavobacteriaceae</taxon>
        <taxon>Winogradskyella</taxon>
    </lineage>
</organism>
<dbReference type="InterPro" id="IPR004358">
    <property type="entry name" value="Sig_transdc_His_kin-like_C"/>
</dbReference>
<dbReference type="Gene3D" id="1.10.287.130">
    <property type="match status" value="1"/>
</dbReference>
<dbReference type="RefSeq" id="WP_224477009.1">
    <property type="nucleotide sequence ID" value="NZ_JAIUJS010000001.1"/>
</dbReference>
<keyword evidence="4" id="KW-0808">Transferase</keyword>
<dbReference type="EMBL" id="JAIUJS010000001">
    <property type="protein sequence ID" value="MCA0152069.1"/>
    <property type="molecule type" value="Genomic_DNA"/>
</dbReference>